<accession>A0AAU8Q785</accession>
<reference evidence="3 4" key="1">
    <citation type="journal article" date="2013" name="J. Biotechnol.">
        <title>Genome sequence of Corynebacterium pseudotuberculosis biovar equi strain 258 and prediction of antigenic targets to improve biotechnological vaccine production.</title>
        <authorList>
            <person name="Soares S.C."/>
            <person name="Trost E."/>
            <person name="Ramos R.T."/>
            <person name="Carneiro A.R."/>
            <person name="Santos A.R."/>
            <person name="Pinto A.C."/>
            <person name="Barbosa E."/>
            <person name="Aburjaile F."/>
            <person name="Ali A."/>
            <person name="Diniz C.A."/>
            <person name="Hassan S.S."/>
            <person name="Fiaux K."/>
            <person name="Guimaraes L.C."/>
            <person name="Bakhtiar S.M."/>
            <person name="Pereira U."/>
            <person name="Almeida S.S."/>
            <person name="Abreu V.A."/>
            <person name="Rocha F.S."/>
            <person name="Dorella F.A."/>
            <person name="Miyoshi A."/>
            <person name="Silva A."/>
            <person name="Azevedo V."/>
            <person name="Tauch A."/>
        </authorList>
    </citation>
    <scope>NUCLEOTIDE SEQUENCE [LARGE SCALE GENOMIC DNA]</scope>
    <source>
        <strain evidence="3 4">258</strain>
    </source>
</reference>
<feature type="transmembrane region" description="Helical" evidence="1">
    <location>
        <begin position="91"/>
        <end position="121"/>
    </location>
</feature>
<dbReference type="KEGG" id="coe:CP258_08435"/>
<feature type="transmembrane region" description="Helical" evidence="1">
    <location>
        <begin position="276"/>
        <end position="295"/>
    </location>
</feature>
<protein>
    <submittedName>
        <fullName evidence="3">DUF418 domain-containing protein</fullName>
    </submittedName>
</protein>
<keyword evidence="1" id="KW-0812">Transmembrane</keyword>
<keyword evidence="1" id="KW-0472">Membrane</keyword>
<dbReference type="EMBL" id="CP003540">
    <property type="protein sequence ID" value="AFK17282.1"/>
    <property type="molecule type" value="Genomic_DNA"/>
</dbReference>
<feature type="transmembrane region" description="Helical" evidence="1">
    <location>
        <begin position="179"/>
        <end position="197"/>
    </location>
</feature>
<dbReference type="Pfam" id="PF04235">
    <property type="entry name" value="DUF418"/>
    <property type="match status" value="1"/>
</dbReference>
<organism evidence="3 4">
    <name type="scientific">Corynebacterium pseudotuberculosis 258</name>
    <dbReference type="NCBI Taxonomy" id="1168865"/>
    <lineage>
        <taxon>Bacteria</taxon>
        <taxon>Bacillati</taxon>
        <taxon>Actinomycetota</taxon>
        <taxon>Actinomycetes</taxon>
        <taxon>Mycobacteriales</taxon>
        <taxon>Corynebacteriaceae</taxon>
        <taxon>Corynebacterium</taxon>
    </lineage>
</organism>
<feature type="transmembrane region" description="Helical" evidence="1">
    <location>
        <begin position="20"/>
        <end position="41"/>
    </location>
</feature>
<feature type="transmembrane region" description="Helical" evidence="1">
    <location>
        <begin position="133"/>
        <end position="158"/>
    </location>
</feature>
<feature type="transmembrane region" description="Helical" evidence="1">
    <location>
        <begin position="209"/>
        <end position="227"/>
    </location>
</feature>
<evidence type="ECO:0000259" key="2">
    <source>
        <dbReference type="Pfam" id="PF04235"/>
    </source>
</evidence>
<dbReference type="AlphaFoldDB" id="A0AAU8Q785"/>
<dbReference type="Proteomes" id="UP000006465">
    <property type="component" value="Chromosome"/>
</dbReference>
<dbReference type="PANTHER" id="PTHR30590:SF3">
    <property type="entry name" value="HYPOTHETICAL MEMBRANE SPANNING PROTEIN"/>
    <property type="match status" value="1"/>
</dbReference>
<keyword evidence="1" id="KW-1133">Transmembrane helix</keyword>
<dbReference type="RefSeq" id="WP_014367509.1">
    <property type="nucleotide sequence ID" value="NC_017945.3"/>
</dbReference>
<name>A0AAU8Q785_CORPS</name>
<dbReference type="InterPro" id="IPR052529">
    <property type="entry name" value="Bact_Transport_Assoc"/>
</dbReference>
<dbReference type="PANTHER" id="PTHR30590">
    <property type="entry name" value="INNER MEMBRANE PROTEIN"/>
    <property type="match status" value="1"/>
</dbReference>
<dbReference type="InterPro" id="IPR007349">
    <property type="entry name" value="DUF418"/>
</dbReference>
<proteinExistence type="predicted"/>
<feature type="transmembrane region" description="Helical" evidence="1">
    <location>
        <begin position="239"/>
        <end position="261"/>
    </location>
</feature>
<sequence length="343" mass="38263">MITTHALLAKINRVKNRIEWLDVVRGIALCGIAFANIGTLWKIAAPRSFSYDLMQLLVQQRFFPVFSFLFGLGFGLMWAKGYGRIPLLRRFLFIGALGALHQLIHPGEALLFYAAAALFILLPSTYMPRAWTLVFGIVATVLEAPFGGPLLIPGLFLLGSSISQFGIPYLLTEKHRGPAYALTIFIPIAVIASWLQWQNKINAGFSSESAIAGLAIAATWLCVAILAMHTPARSFLQAVFAPMGRLALSNYIGATLIMLASRKMFDIPETSETWDIAFFFVAGMLVVQILCSWIWDRAFGQGPLERLWRMVTWWSFTPKRSNNYVRTTPSETVNNVRQPVLES</sequence>
<feature type="transmembrane region" description="Helical" evidence="1">
    <location>
        <begin position="61"/>
        <end position="79"/>
    </location>
</feature>
<gene>
    <name evidence="3" type="ORF">CP258_08435</name>
</gene>
<evidence type="ECO:0000313" key="4">
    <source>
        <dbReference type="Proteomes" id="UP000006465"/>
    </source>
</evidence>
<feature type="domain" description="DUF418" evidence="2">
    <location>
        <begin position="179"/>
        <end position="314"/>
    </location>
</feature>
<evidence type="ECO:0000313" key="3">
    <source>
        <dbReference type="EMBL" id="AFK17282.1"/>
    </source>
</evidence>
<evidence type="ECO:0000256" key="1">
    <source>
        <dbReference type="SAM" id="Phobius"/>
    </source>
</evidence>